<dbReference type="Proteomes" id="UP001497516">
    <property type="component" value="Chromosome 9"/>
</dbReference>
<proteinExistence type="predicted"/>
<protein>
    <submittedName>
        <fullName evidence="1">Uncharacterized protein</fullName>
    </submittedName>
</protein>
<dbReference type="PANTHER" id="PTHR11439:SF497">
    <property type="entry name" value="CYSTEINE-RICH RLK (RECEPTOR-LIKE PROTEIN KINASE) 8"/>
    <property type="match status" value="1"/>
</dbReference>
<sequence length="191" mass="21755">MQDPRVDHQAVVYSILRYLKGTQDVGILFPATGSATLRAFSDSDFAGCIDTRRSTTGWCVQFREAFISWRYKNQDKVSKSSTEAEYLSMSDVCSEMVWLRRILSDLGVPCALPMDLHVDNTSAISAVNPVLHDRTKHIEIHVHYVRDLVQDGTILLHYVQTEDQVADLFTKAFSTSRHWYLGSKLMLTSRH</sequence>
<accession>A0AAV2GJW8</accession>
<dbReference type="PANTHER" id="PTHR11439">
    <property type="entry name" value="GAG-POL-RELATED RETROTRANSPOSON"/>
    <property type="match status" value="1"/>
</dbReference>
<evidence type="ECO:0000313" key="1">
    <source>
        <dbReference type="EMBL" id="CAL1410128.1"/>
    </source>
</evidence>
<organism evidence="1 2">
    <name type="scientific">Linum trigynum</name>
    <dbReference type="NCBI Taxonomy" id="586398"/>
    <lineage>
        <taxon>Eukaryota</taxon>
        <taxon>Viridiplantae</taxon>
        <taxon>Streptophyta</taxon>
        <taxon>Embryophyta</taxon>
        <taxon>Tracheophyta</taxon>
        <taxon>Spermatophyta</taxon>
        <taxon>Magnoliopsida</taxon>
        <taxon>eudicotyledons</taxon>
        <taxon>Gunneridae</taxon>
        <taxon>Pentapetalae</taxon>
        <taxon>rosids</taxon>
        <taxon>fabids</taxon>
        <taxon>Malpighiales</taxon>
        <taxon>Linaceae</taxon>
        <taxon>Linum</taxon>
    </lineage>
</organism>
<evidence type="ECO:0000313" key="2">
    <source>
        <dbReference type="Proteomes" id="UP001497516"/>
    </source>
</evidence>
<keyword evidence="2" id="KW-1185">Reference proteome</keyword>
<reference evidence="1 2" key="1">
    <citation type="submission" date="2024-04" db="EMBL/GenBank/DDBJ databases">
        <authorList>
            <person name="Fracassetti M."/>
        </authorList>
    </citation>
    <scope>NUCLEOTIDE SEQUENCE [LARGE SCALE GENOMIC DNA]</scope>
</reference>
<dbReference type="EMBL" id="OZ034822">
    <property type="protein sequence ID" value="CAL1410128.1"/>
    <property type="molecule type" value="Genomic_DNA"/>
</dbReference>
<gene>
    <name evidence="1" type="ORF">LTRI10_LOCUS49573</name>
</gene>
<name>A0AAV2GJW8_9ROSI</name>
<dbReference type="AlphaFoldDB" id="A0AAV2GJW8"/>
<dbReference type="CDD" id="cd09272">
    <property type="entry name" value="RNase_HI_RT_Ty1"/>
    <property type="match status" value="1"/>
</dbReference>